<comment type="caution">
    <text evidence="1">The sequence shown here is derived from an EMBL/GenBank/DDBJ whole genome shotgun (WGS) entry which is preliminary data.</text>
</comment>
<dbReference type="Proteomes" id="UP000266861">
    <property type="component" value="Unassembled WGS sequence"/>
</dbReference>
<sequence length="310" mass="36878">MFQQNTLTSTFISNEKKPTLILTEIIKKYKIDEFINFLRKEEDLGFDDNDLEILYKQKVDGYNFFKLTKEEYMQIGLKFGPATRLVNFVKEINDKATITFNPLDPIKALKEDNSLYISTRDMLRKEPEFILSCEKLLSYLQQYPVQPIKIYPIRYNRYFQSEIFSKTLEKLFISSYNASSRIWDEFIINIAYSPTSGNFLCRRIDTTKESLYSFWDLIIIKPFMIGFPEGKYDRNTSLHISTEKLRPDFFYLIHDACLIRGEEKGFDSEDDLAKELIEKLVWTYGQCPYYTCTQNYFGVPKLQFWRKKSK</sequence>
<evidence type="ECO:0008006" key="3">
    <source>
        <dbReference type="Google" id="ProtNLM"/>
    </source>
</evidence>
<proteinExistence type="predicted"/>
<evidence type="ECO:0000313" key="1">
    <source>
        <dbReference type="EMBL" id="RHZ86731.1"/>
    </source>
</evidence>
<protein>
    <recommendedName>
        <fullName evidence="3">SAM domain-containing protein</fullName>
    </recommendedName>
</protein>
<evidence type="ECO:0000313" key="2">
    <source>
        <dbReference type="Proteomes" id="UP000266861"/>
    </source>
</evidence>
<gene>
    <name evidence="1" type="ORF">Glove_46g160</name>
</gene>
<accession>A0A397JFD1</accession>
<name>A0A397JFD1_9GLOM</name>
<dbReference type="AlphaFoldDB" id="A0A397JFD1"/>
<dbReference type="EMBL" id="PQFF01000043">
    <property type="protein sequence ID" value="RHZ86731.1"/>
    <property type="molecule type" value="Genomic_DNA"/>
</dbReference>
<keyword evidence="2" id="KW-1185">Reference proteome</keyword>
<dbReference type="OrthoDB" id="2379186at2759"/>
<dbReference type="InterPro" id="IPR013761">
    <property type="entry name" value="SAM/pointed_sf"/>
</dbReference>
<dbReference type="Gene3D" id="1.10.150.50">
    <property type="entry name" value="Transcription Factor, Ets-1"/>
    <property type="match status" value="1"/>
</dbReference>
<reference evidence="1 2" key="1">
    <citation type="submission" date="2018-08" db="EMBL/GenBank/DDBJ databases">
        <title>Genome and evolution of the arbuscular mycorrhizal fungus Diversispora epigaea (formerly Glomus versiforme) and its bacterial endosymbionts.</title>
        <authorList>
            <person name="Sun X."/>
            <person name="Fei Z."/>
            <person name="Harrison M."/>
        </authorList>
    </citation>
    <scope>NUCLEOTIDE SEQUENCE [LARGE SCALE GENOMIC DNA]</scope>
    <source>
        <strain evidence="1 2">IT104</strain>
    </source>
</reference>
<organism evidence="1 2">
    <name type="scientific">Diversispora epigaea</name>
    <dbReference type="NCBI Taxonomy" id="1348612"/>
    <lineage>
        <taxon>Eukaryota</taxon>
        <taxon>Fungi</taxon>
        <taxon>Fungi incertae sedis</taxon>
        <taxon>Mucoromycota</taxon>
        <taxon>Glomeromycotina</taxon>
        <taxon>Glomeromycetes</taxon>
        <taxon>Diversisporales</taxon>
        <taxon>Diversisporaceae</taxon>
        <taxon>Diversispora</taxon>
    </lineage>
</organism>